<evidence type="ECO:0000313" key="2">
    <source>
        <dbReference type="EMBL" id="KAK1397695.1"/>
    </source>
</evidence>
<dbReference type="PANTHER" id="PTHR44375:SF5">
    <property type="entry name" value="3-OXOACYL-[ACYL-CARRIER-PROTEIN] REDUCTASE FABG-LIKE"/>
    <property type="match status" value="1"/>
</dbReference>
<proteinExistence type="inferred from homology"/>
<dbReference type="Gene3D" id="3.40.50.720">
    <property type="entry name" value="NAD(P)-binding Rossmann-like Domain"/>
    <property type="match status" value="1"/>
</dbReference>
<dbReference type="EMBL" id="JAUIZM010000002">
    <property type="protein sequence ID" value="KAK1397695.1"/>
    <property type="molecule type" value="Genomic_DNA"/>
</dbReference>
<dbReference type="AlphaFoldDB" id="A0AAD8N0Y6"/>
<protein>
    <submittedName>
        <fullName evidence="2">3-oxoacyl-[acyl-carrier-protein] reductase, chloroplastic</fullName>
    </submittedName>
</protein>
<gene>
    <name evidence="2" type="ORF">POM88_007558</name>
</gene>
<evidence type="ECO:0000256" key="1">
    <source>
        <dbReference type="RuleBase" id="RU000363"/>
    </source>
</evidence>
<dbReference type="PRINTS" id="PR00081">
    <property type="entry name" value="GDHRDH"/>
</dbReference>
<reference evidence="2" key="2">
    <citation type="submission" date="2023-05" db="EMBL/GenBank/DDBJ databases">
        <authorList>
            <person name="Schelkunov M.I."/>
        </authorList>
    </citation>
    <scope>NUCLEOTIDE SEQUENCE</scope>
    <source>
        <strain evidence="2">Hsosn_3</strain>
        <tissue evidence="2">Leaf</tissue>
    </source>
</reference>
<accession>A0AAD8N0Y6</accession>
<dbReference type="PANTHER" id="PTHR44375">
    <property type="entry name" value="BETA-KETOACYL-ACP REDUCTASE-LIKE PROTEIN-RELATED"/>
    <property type="match status" value="1"/>
</dbReference>
<reference evidence="2" key="1">
    <citation type="submission" date="2023-02" db="EMBL/GenBank/DDBJ databases">
        <title>Genome of toxic invasive species Heracleum sosnowskyi carries increased number of genes despite the absence of recent whole-genome duplications.</title>
        <authorList>
            <person name="Schelkunov M."/>
            <person name="Shtratnikova V."/>
            <person name="Makarenko M."/>
            <person name="Klepikova A."/>
            <person name="Omelchenko D."/>
            <person name="Novikova G."/>
            <person name="Obukhova E."/>
            <person name="Bogdanov V."/>
            <person name="Penin A."/>
            <person name="Logacheva M."/>
        </authorList>
    </citation>
    <scope>NUCLEOTIDE SEQUENCE</scope>
    <source>
        <strain evidence="2">Hsosn_3</strain>
        <tissue evidence="2">Leaf</tissue>
    </source>
</reference>
<name>A0AAD8N0Y6_9APIA</name>
<dbReference type="InterPro" id="IPR002347">
    <property type="entry name" value="SDR_fam"/>
</dbReference>
<dbReference type="SUPFAM" id="SSF51735">
    <property type="entry name" value="NAD(P)-binding Rossmann-fold domains"/>
    <property type="match status" value="1"/>
</dbReference>
<comment type="similarity">
    <text evidence="1">Belongs to the short-chain dehydrogenases/reductases (SDR) family.</text>
</comment>
<evidence type="ECO:0000313" key="3">
    <source>
        <dbReference type="Proteomes" id="UP001237642"/>
    </source>
</evidence>
<dbReference type="Proteomes" id="UP001237642">
    <property type="component" value="Unassembled WGS sequence"/>
</dbReference>
<dbReference type="CDD" id="cd05233">
    <property type="entry name" value="SDR_c"/>
    <property type="match status" value="1"/>
</dbReference>
<dbReference type="Pfam" id="PF00106">
    <property type="entry name" value="adh_short"/>
    <property type="match status" value="1"/>
</dbReference>
<dbReference type="FunFam" id="3.40.50.720:FF:000084">
    <property type="entry name" value="Short-chain dehydrogenase reductase"/>
    <property type="match status" value="1"/>
</dbReference>
<comment type="caution">
    <text evidence="2">The sequence shown here is derived from an EMBL/GenBank/DDBJ whole genome shotgun (WGS) entry which is preliminary data.</text>
</comment>
<keyword evidence="3" id="KW-1185">Reference proteome</keyword>
<organism evidence="2 3">
    <name type="scientific">Heracleum sosnowskyi</name>
    <dbReference type="NCBI Taxonomy" id="360622"/>
    <lineage>
        <taxon>Eukaryota</taxon>
        <taxon>Viridiplantae</taxon>
        <taxon>Streptophyta</taxon>
        <taxon>Embryophyta</taxon>
        <taxon>Tracheophyta</taxon>
        <taxon>Spermatophyta</taxon>
        <taxon>Magnoliopsida</taxon>
        <taxon>eudicotyledons</taxon>
        <taxon>Gunneridae</taxon>
        <taxon>Pentapetalae</taxon>
        <taxon>asterids</taxon>
        <taxon>campanulids</taxon>
        <taxon>Apiales</taxon>
        <taxon>Apiaceae</taxon>
        <taxon>Apioideae</taxon>
        <taxon>apioid superclade</taxon>
        <taxon>Tordylieae</taxon>
        <taxon>Tordyliinae</taxon>
        <taxon>Heracleum</taxon>
    </lineage>
</organism>
<dbReference type="InterPro" id="IPR036291">
    <property type="entry name" value="NAD(P)-bd_dom_sf"/>
</dbReference>
<dbReference type="PRINTS" id="PR00080">
    <property type="entry name" value="SDRFAMILY"/>
</dbReference>
<dbReference type="GO" id="GO:0016616">
    <property type="term" value="F:oxidoreductase activity, acting on the CH-OH group of donors, NAD or NADP as acceptor"/>
    <property type="evidence" value="ECO:0007669"/>
    <property type="project" value="UniProtKB-ARBA"/>
</dbReference>
<sequence length="284" mass="30913">MANKPNQVSDQLVTWSELEGKVVLITGASSGFGWDFSINLAKAGCKIIAAARRLDRLETLCNLINKSSSFNTPLAMPLELDISADSSVIEAAVQKAWTAFGHIDVLINNAGIRGSTSTTLQLSNEEWNNVFKINLDGTWLCSKYVASRMRDAGIGGSIINISSIFGVNRVVGTGSLAYSSSKAAMHTLTTVMALEFGIHNIRVNAIAPSVFRSEITKELFQMKWLRRVSDKIVPQPFFYDATVDPSLTELIRYLILDSTKYVTGNVFIVDGGLTLAGVPIWSSL</sequence>